<dbReference type="Gene3D" id="3.20.20.150">
    <property type="entry name" value="Divalent-metal-dependent TIM barrel enzymes"/>
    <property type="match status" value="1"/>
</dbReference>
<dbReference type="Pfam" id="PF01261">
    <property type="entry name" value="AP_endonuc_2"/>
    <property type="match status" value="1"/>
</dbReference>
<feature type="domain" description="Xylose isomerase-like TIM barrel" evidence="1">
    <location>
        <begin position="119"/>
        <end position="299"/>
    </location>
</feature>
<proteinExistence type="predicted"/>
<dbReference type="InterPro" id="IPR006311">
    <property type="entry name" value="TAT_signal"/>
</dbReference>
<protein>
    <submittedName>
        <fullName evidence="2">Sugar phosphate isomerase</fullName>
    </submittedName>
</protein>
<dbReference type="EMBL" id="BMWX01000003">
    <property type="protein sequence ID" value="GGZ29319.1"/>
    <property type="molecule type" value="Genomic_DNA"/>
</dbReference>
<sequence>MKERRAFLKLGAAFAAGSFLPLQFCASPKEETAEAVAGEAVQTAVKEKLSKFGIQLYSVKEEMAKDAKAAIEKIAGFGYNQIEGFDGGKSIFWGMKNTEFKKYTQDLGLDFVASHANVFENIDELAAQAGEIEMDYLISPYIGPQDSIEAYKTMADKFNKIGAVCKSNGLRFAYHNHGYTFEAMDGQMPHDILLENTDPDLVDFELDIYWAVTANADPEAYFEKYKNRFRLCHVKDRENGAAEGQADASTVLGSGSIDYSKILRTAKDNGMEYFVVEQEKFAGTTPMEAAQQNATFMKNLEI</sequence>
<name>A0A918Q038_9BACT</name>
<dbReference type="AlphaFoldDB" id="A0A918Q038"/>
<dbReference type="PANTHER" id="PTHR12110:SF41">
    <property type="entry name" value="INOSOSE DEHYDRATASE"/>
    <property type="match status" value="1"/>
</dbReference>
<dbReference type="InterPro" id="IPR050312">
    <property type="entry name" value="IolE/XylAMocC-like"/>
</dbReference>
<evidence type="ECO:0000259" key="1">
    <source>
        <dbReference type="Pfam" id="PF01261"/>
    </source>
</evidence>
<dbReference type="Proteomes" id="UP000619457">
    <property type="component" value="Unassembled WGS sequence"/>
</dbReference>
<comment type="caution">
    <text evidence="2">The sequence shown here is derived from an EMBL/GenBank/DDBJ whole genome shotgun (WGS) entry which is preliminary data.</text>
</comment>
<gene>
    <name evidence="2" type="ORF">GCM10007049_23160</name>
</gene>
<reference evidence="2" key="2">
    <citation type="submission" date="2020-09" db="EMBL/GenBank/DDBJ databases">
        <authorList>
            <person name="Sun Q."/>
            <person name="Kim S."/>
        </authorList>
    </citation>
    <scope>NUCLEOTIDE SEQUENCE</scope>
    <source>
        <strain evidence="2">KCTC 12368</strain>
    </source>
</reference>
<organism evidence="2 3">
    <name type="scientific">Echinicola pacifica</name>
    <dbReference type="NCBI Taxonomy" id="346377"/>
    <lineage>
        <taxon>Bacteria</taxon>
        <taxon>Pseudomonadati</taxon>
        <taxon>Bacteroidota</taxon>
        <taxon>Cytophagia</taxon>
        <taxon>Cytophagales</taxon>
        <taxon>Cyclobacteriaceae</taxon>
        <taxon>Echinicola</taxon>
    </lineage>
</organism>
<reference evidence="2" key="1">
    <citation type="journal article" date="2014" name="Int. J. Syst. Evol. Microbiol.">
        <title>Complete genome sequence of Corynebacterium casei LMG S-19264T (=DSM 44701T), isolated from a smear-ripened cheese.</title>
        <authorList>
            <consortium name="US DOE Joint Genome Institute (JGI-PGF)"/>
            <person name="Walter F."/>
            <person name="Albersmeier A."/>
            <person name="Kalinowski J."/>
            <person name="Ruckert C."/>
        </authorList>
    </citation>
    <scope>NUCLEOTIDE SEQUENCE</scope>
    <source>
        <strain evidence="2">KCTC 12368</strain>
    </source>
</reference>
<dbReference type="InterPro" id="IPR036237">
    <property type="entry name" value="Xyl_isomerase-like_sf"/>
</dbReference>
<accession>A0A918Q038</accession>
<keyword evidence="2" id="KW-0413">Isomerase</keyword>
<evidence type="ECO:0000313" key="3">
    <source>
        <dbReference type="Proteomes" id="UP000619457"/>
    </source>
</evidence>
<dbReference type="SUPFAM" id="SSF51658">
    <property type="entry name" value="Xylose isomerase-like"/>
    <property type="match status" value="1"/>
</dbReference>
<dbReference type="PANTHER" id="PTHR12110">
    <property type="entry name" value="HYDROXYPYRUVATE ISOMERASE"/>
    <property type="match status" value="1"/>
</dbReference>
<evidence type="ECO:0000313" key="2">
    <source>
        <dbReference type="EMBL" id="GGZ29319.1"/>
    </source>
</evidence>
<dbReference type="PROSITE" id="PS51318">
    <property type="entry name" value="TAT"/>
    <property type="match status" value="1"/>
</dbReference>
<dbReference type="GO" id="GO:0016853">
    <property type="term" value="F:isomerase activity"/>
    <property type="evidence" value="ECO:0007669"/>
    <property type="project" value="UniProtKB-KW"/>
</dbReference>
<keyword evidence="3" id="KW-1185">Reference proteome</keyword>
<dbReference type="RefSeq" id="WP_018472761.1">
    <property type="nucleotide sequence ID" value="NZ_BMWX01000003.1"/>
</dbReference>
<dbReference type="InterPro" id="IPR013022">
    <property type="entry name" value="Xyl_isomerase-like_TIM-brl"/>
</dbReference>